<accession>A0A8H6I0C7</accession>
<dbReference type="SUPFAM" id="SSF144232">
    <property type="entry name" value="HIT/MYND zinc finger-like"/>
    <property type="match status" value="1"/>
</dbReference>
<comment type="caution">
    <text evidence="6">The sequence shown here is derived from an EMBL/GenBank/DDBJ whole genome shotgun (WGS) entry which is preliminary data.</text>
</comment>
<dbReference type="OrthoDB" id="9922773at2759"/>
<dbReference type="InterPro" id="IPR002893">
    <property type="entry name" value="Znf_MYND"/>
</dbReference>
<evidence type="ECO:0000256" key="3">
    <source>
        <dbReference type="ARBA" id="ARBA00022833"/>
    </source>
</evidence>
<reference evidence="6 7" key="1">
    <citation type="submission" date="2020-07" db="EMBL/GenBank/DDBJ databases">
        <title>Comparative genomics of pyrophilous fungi reveals a link between fire events and developmental genes.</title>
        <authorList>
            <consortium name="DOE Joint Genome Institute"/>
            <person name="Steindorff A.S."/>
            <person name="Carver A."/>
            <person name="Calhoun S."/>
            <person name="Stillman K."/>
            <person name="Liu H."/>
            <person name="Lipzen A."/>
            <person name="Pangilinan J."/>
            <person name="Labutti K."/>
            <person name="Bruns T.D."/>
            <person name="Grigoriev I.V."/>
        </authorList>
    </citation>
    <scope>NUCLEOTIDE SEQUENCE [LARGE SCALE GENOMIC DNA]</scope>
    <source>
        <strain evidence="6 7">CBS 144469</strain>
    </source>
</reference>
<keyword evidence="3" id="KW-0862">Zinc</keyword>
<dbReference type="Pfam" id="PF01753">
    <property type="entry name" value="zf-MYND"/>
    <property type="match status" value="1"/>
</dbReference>
<evidence type="ECO:0000256" key="4">
    <source>
        <dbReference type="PROSITE-ProRule" id="PRU00134"/>
    </source>
</evidence>
<organism evidence="6 7">
    <name type="scientific">Ephemerocybe angulata</name>
    <dbReference type="NCBI Taxonomy" id="980116"/>
    <lineage>
        <taxon>Eukaryota</taxon>
        <taxon>Fungi</taxon>
        <taxon>Dikarya</taxon>
        <taxon>Basidiomycota</taxon>
        <taxon>Agaricomycotina</taxon>
        <taxon>Agaricomycetes</taxon>
        <taxon>Agaricomycetidae</taxon>
        <taxon>Agaricales</taxon>
        <taxon>Agaricineae</taxon>
        <taxon>Psathyrellaceae</taxon>
        <taxon>Ephemerocybe</taxon>
    </lineage>
</organism>
<keyword evidence="7" id="KW-1185">Reference proteome</keyword>
<dbReference type="AlphaFoldDB" id="A0A8H6I0C7"/>
<dbReference type="EMBL" id="JACGCI010000031">
    <property type="protein sequence ID" value="KAF6755093.1"/>
    <property type="molecule type" value="Genomic_DNA"/>
</dbReference>
<evidence type="ECO:0000313" key="7">
    <source>
        <dbReference type="Proteomes" id="UP000521943"/>
    </source>
</evidence>
<evidence type="ECO:0000259" key="5">
    <source>
        <dbReference type="PROSITE" id="PS50865"/>
    </source>
</evidence>
<evidence type="ECO:0000256" key="2">
    <source>
        <dbReference type="ARBA" id="ARBA00022771"/>
    </source>
</evidence>
<feature type="domain" description="MYND-type" evidence="5">
    <location>
        <begin position="449"/>
        <end position="497"/>
    </location>
</feature>
<keyword evidence="2 4" id="KW-0863">Zinc-finger</keyword>
<dbReference type="Proteomes" id="UP000521943">
    <property type="component" value="Unassembled WGS sequence"/>
</dbReference>
<gene>
    <name evidence="6" type="ORF">DFP72DRAFT_1169757</name>
</gene>
<dbReference type="GO" id="GO:0008270">
    <property type="term" value="F:zinc ion binding"/>
    <property type="evidence" value="ECO:0007669"/>
    <property type="project" value="UniProtKB-KW"/>
</dbReference>
<sequence length="665" mass="74413">MPAGRNRKVGAAIQAPPQASRMQMNKRRMLFDQVSETATSTSRSTAALTALAKFLSEEQDLEWLEHILRSLDASQIPTVAFVNFTNDDRKRCQSAKSQLADLTSALLSFRWMESSGVPTEGARLLIDYWDSITKWMRYLILLSRSQSPERLTMLGYTAKILLSIAVHIPESDEGRLGLMTLSQTSDLIIFLLTHTDKATGEHYNDFSLPGEPCRLVRVFYGWTNSEDVWISITARIASFSLRSRRAIMDSILARAKEIDGRHRSGSVGGLCAVKTFFFLSGFAIRLLAWSRLWPAKVVSVFLEVFAQTLRSIRDRFAEDPSGIDGWSELSKCTIALIKVATSLSSNPTNALKYLIRGGILPCIVGNVPRVESLLGPSEAVQTLELMLPYVYHSRVFWAMTKNDDHALFRRPIGDSLEADAIRRTIADWSERDTLAYAGKNVDGGPTMACSNIKHWDTSSHSVRQALTPKRCSRCRVAIYCSQACQEEDWNAYHSQDCRPLAQWYSGLEEIYTSLISFEARIDQLRHMELQANLHLPRPPLSKIPTPGIPRVSSQALPDSSGEPYTCHPGSMIAWWDVVLGTDVRLVPLASYQEAAWQSPDGKVDPRLTGCVKEMEADPGRSILMEGVFPFISGEELIYVTVVMKWLSLGGQEAHYRIVTNVIRAV</sequence>
<dbReference type="PROSITE" id="PS50865">
    <property type="entry name" value="ZF_MYND_2"/>
    <property type="match status" value="1"/>
</dbReference>
<proteinExistence type="predicted"/>
<evidence type="ECO:0000256" key="1">
    <source>
        <dbReference type="ARBA" id="ARBA00022723"/>
    </source>
</evidence>
<dbReference type="Gene3D" id="6.10.140.2220">
    <property type="match status" value="1"/>
</dbReference>
<evidence type="ECO:0000313" key="6">
    <source>
        <dbReference type="EMBL" id="KAF6755093.1"/>
    </source>
</evidence>
<protein>
    <recommendedName>
        <fullName evidence="5">MYND-type domain-containing protein</fullName>
    </recommendedName>
</protein>
<name>A0A8H6I0C7_9AGAR</name>
<keyword evidence="1" id="KW-0479">Metal-binding</keyword>